<dbReference type="GO" id="GO:0006355">
    <property type="term" value="P:regulation of DNA-templated transcription"/>
    <property type="evidence" value="ECO:0007669"/>
    <property type="project" value="InterPro"/>
</dbReference>
<keyword evidence="2" id="KW-0238">DNA-binding</keyword>
<dbReference type="Proteomes" id="UP000586827">
    <property type="component" value="Unassembled WGS sequence"/>
</dbReference>
<dbReference type="InterPro" id="IPR036388">
    <property type="entry name" value="WH-like_DNA-bd_sf"/>
</dbReference>
<dbReference type="Gene3D" id="1.25.40.10">
    <property type="entry name" value="Tetratricopeptide repeat domain"/>
    <property type="match status" value="2"/>
</dbReference>
<organism evidence="5 6">
    <name type="scientific">Nocardia uniformis</name>
    <dbReference type="NCBI Taxonomy" id="53432"/>
    <lineage>
        <taxon>Bacteria</taxon>
        <taxon>Bacillati</taxon>
        <taxon>Actinomycetota</taxon>
        <taxon>Actinomycetes</taxon>
        <taxon>Mycobacteriales</taxon>
        <taxon>Nocardiaceae</taxon>
        <taxon>Nocardia</taxon>
    </lineage>
</organism>
<evidence type="ECO:0000259" key="4">
    <source>
        <dbReference type="SMART" id="SM01043"/>
    </source>
</evidence>
<dbReference type="InterPro" id="IPR016032">
    <property type="entry name" value="Sig_transdc_resp-reg_C-effctor"/>
</dbReference>
<evidence type="ECO:0000259" key="3">
    <source>
        <dbReference type="SMART" id="SM00862"/>
    </source>
</evidence>
<keyword evidence="6" id="KW-1185">Reference proteome</keyword>
<dbReference type="GO" id="GO:0003677">
    <property type="term" value="F:DNA binding"/>
    <property type="evidence" value="ECO:0007669"/>
    <property type="project" value="UniProtKB-KW"/>
</dbReference>
<dbReference type="GO" id="GO:0000160">
    <property type="term" value="P:phosphorelay signal transduction system"/>
    <property type="evidence" value="ECO:0007669"/>
    <property type="project" value="InterPro"/>
</dbReference>
<evidence type="ECO:0000313" key="5">
    <source>
        <dbReference type="EMBL" id="NNH74474.1"/>
    </source>
</evidence>
<feature type="domain" description="OmpR/PhoB-type" evidence="3">
    <location>
        <begin position="16"/>
        <end position="87"/>
    </location>
</feature>
<name>A0A849C731_9NOCA</name>
<dbReference type="CDD" id="cd15831">
    <property type="entry name" value="BTAD"/>
    <property type="match status" value="1"/>
</dbReference>
<dbReference type="Pfam" id="PF03704">
    <property type="entry name" value="BTAD"/>
    <property type="match status" value="1"/>
</dbReference>
<sequence>MRVSVLGSVRVLSEGGVPVEVGGVRSRMVVARLALAGGRAVSADALIDGLWGEEPPSGNALQAVVSRLRKALHGVGTVELTTAGYLLSDVEVDARRFEELAVRGRRELAEDRLGAAASTLGAALALWRGPALMDVLDAPFAQSTATRLNDLRIAATADLFDAEIRRGRHADVLSAMDAVAVERPLNERLVALRMRALAAAGRQSDALAVYEEMRERLGDELGIDPSTELREAQLALLRGELERPAVRPEPMASRLPGRRTSFIGRDGELARLAQLLVGSRLITIVGPGGAGKTRLSVEAVSLDQAYQRGRVWFTPLAAVRTPEHLVDAVARTLDGRDLQGSGGHQNPGATAVDRLIGRLDIGDGLLVLDNCEHLIEATAQLAEQLLDRLPSLRILATSREPLAITGEGLFHLGPLTLPTGIPDPTEAAESAAVHLFLDRARDIRPDFTLDERTVTPVVEICRQLDGIPLALELAAAKLRAMSVDQIARRLDDRFRLLESGSRTALPRQRTLLALVEWSWDLLEEPERILARRLSMFPGGASIQALEAICSDDSLPADDVLYVLSSLVEKSIAQTTGEEMPRYRMLETIRAYAAEQLTRSGETFTERFADYFVTLAEGYEPQLRTQQQLSAIALFDAEHENMAAALRRAVDTGDTGLCARFIGALFWYWGMRGMSTPFETFLADVQRFGDALPRAARAAFRVMRSMSGSGAAGPDTDSAAVRTLIEDGIAACAPQFHPALPLWIPMLAAATGNADLGEQELRKTLDHNDPWVRACAHWTRNHVLVESGDQRSGAADRRAALHDFETAGDRWGIGMALLSVGRDHSLRGAYDRAIATFERAVAVGSELGMEDDIFTSRVLLVSERMRSGDLASAARDIAAAGRQSRERGFTRMATVILFSVAELERRSGDLAGSDHTLDQLEQRAHRLPYPESIARDQIAAARMANRLAAGDAEQARRLLPDAVRGALALGDVDAIAQAAELLARLLLLEHDPAAAAIALGTSAVIRGVFDDGEPELRELGNALAARLGERDFQDAYNRGVNTPRRDVLHRLAEISGQPVAS</sequence>
<proteinExistence type="inferred from homology"/>
<comment type="similarity">
    <text evidence="1">Belongs to the AfsR/DnrI/RedD regulatory family.</text>
</comment>
<dbReference type="Gene3D" id="1.10.10.10">
    <property type="entry name" value="Winged helix-like DNA-binding domain superfamily/Winged helix DNA-binding domain"/>
    <property type="match status" value="1"/>
</dbReference>
<gene>
    <name evidence="5" type="ORF">HLB23_32290</name>
</gene>
<dbReference type="PANTHER" id="PTHR47691:SF3">
    <property type="entry name" value="HTH-TYPE TRANSCRIPTIONAL REGULATOR RV0890C-RELATED"/>
    <property type="match status" value="1"/>
</dbReference>
<dbReference type="SMART" id="SM01043">
    <property type="entry name" value="BTAD"/>
    <property type="match status" value="1"/>
</dbReference>
<dbReference type="Pfam" id="PF25872">
    <property type="entry name" value="HTH_77"/>
    <property type="match status" value="1"/>
</dbReference>
<comment type="caution">
    <text evidence="5">The sequence shown here is derived from an EMBL/GenBank/DDBJ whole genome shotgun (WGS) entry which is preliminary data.</text>
</comment>
<dbReference type="InterPro" id="IPR001867">
    <property type="entry name" value="OmpR/PhoB-type_DNA-bd"/>
</dbReference>
<dbReference type="InterPro" id="IPR027417">
    <property type="entry name" value="P-loop_NTPase"/>
</dbReference>
<feature type="domain" description="Bacterial transcriptional activator" evidence="4">
    <location>
        <begin position="92"/>
        <end position="237"/>
    </location>
</feature>
<dbReference type="InterPro" id="IPR011990">
    <property type="entry name" value="TPR-like_helical_dom_sf"/>
</dbReference>
<evidence type="ECO:0000256" key="2">
    <source>
        <dbReference type="ARBA" id="ARBA00023125"/>
    </source>
</evidence>
<dbReference type="SUPFAM" id="SSF52540">
    <property type="entry name" value="P-loop containing nucleoside triphosphate hydrolases"/>
    <property type="match status" value="1"/>
</dbReference>
<protein>
    <submittedName>
        <fullName evidence="5">AfsR/SARP family transcriptional regulator</fullName>
    </submittedName>
</protein>
<dbReference type="SMART" id="SM00862">
    <property type="entry name" value="Trans_reg_C"/>
    <property type="match status" value="1"/>
</dbReference>
<dbReference type="InterPro" id="IPR005158">
    <property type="entry name" value="BTAD"/>
</dbReference>
<dbReference type="AlphaFoldDB" id="A0A849C731"/>
<evidence type="ECO:0000313" key="6">
    <source>
        <dbReference type="Proteomes" id="UP000586827"/>
    </source>
</evidence>
<accession>A0A849C731</accession>
<dbReference type="InterPro" id="IPR058852">
    <property type="entry name" value="HTH_77"/>
</dbReference>
<dbReference type="SUPFAM" id="SSF46894">
    <property type="entry name" value="C-terminal effector domain of the bipartite response regulators"/>
    <property type="match status" value="1"/>
</dbReference>
<dbReference type="EMBL" id="JABELX010000014">
    <property type="protein sequence ID" value="NNH74474.1"/>
    <property type="molecule type" value="Genomic_DNA"/>
</dbReference>
<evidence type="ECO:0000256" key="1">
    <source>
        <dbReference type="ARBA" id="ARBA00005820"/>
    </source>
</evidence>
<dbReference type="SUPFAM" id="SSF48452">
    <property type="entry name" value="TPR-like"/>
    <property type="match status" value="1"/>
</dbReference>
<dbReference type="Gene3D" id="3.40.50.300">
    <property type="entry name" value="P-loop containing nucleotide triphosphate hydrolases"/>
    <property type="match status" value="1"/>
</dbReference>
<reference evidence="5 6" key="1">
    <citation type="submission" date="2020-05" db="EMBL/GenBank/DDBJ databases">
        <title>MicrobeNet Type strains.</title>
        <authorList>
            <person name="Nicholson A.C."/>
        </authorList>
    </citation>
    <scope>NUCLEOTIDE SEQUENCE [LARGE SCALE GENOMIC DNA]</scope>
    <source>
        <strain evidence="5 6">JCM 3224</strain>
    </source>
</reference>
<dbReference type="PANTHER" id="PTHR47691">
    <property type="entry name" value="REGULATOR-RELATED"/>
    <property type="match status" value="1"/>
</dbReference>
<dbReference type="RefSeq" id="WP_067516164.1">
    <property type="nucleotide sequence ID" value="NZ_JABELX010000014.1"/>
</dbReference>